<sequence length="232" mass="25868">MYFTASQSTFENRHDAGKQLAAELSEYNNQPVVVLAIPNGGVPVALEVASALKADLDLVISRKIPMPLNPEAGFGAIADDGTIILNEEVVKRIGLTRQQIDYEASKVRAEIKQRSMLYRGDRPLGSVRGRTVIIIDDGLASGFTMMAAVESVRHRRPKEIVVAVPCASASAVKQLERVADKVVTVTTGFMPRFAVADFYRQWYDLGDDEVIRYIRQWWTQRFGLDITPQQDR</sequence>
<organism evidence="2">
    <name type="scientific">marine sediment metagenome</name>
    <dbReference type="NCBI Taxonomy" id="412755"/>
    <lineage>
        <taxon>unclassified sequences</taxon>
        <taxon>metagenomes</taxon>
        <taxon>ecological metagenomes</taxon>
    </lineage>
</organism>
<dbReference type="InterPro" id="IPR000836">
    <property type="entry name" value="PRTase_dom"/>
</dbReference>
<dbReference type="SUPFAM" id="SSF53271">
    <property type="entry name" value="PRTase-like"/>
    <property type="match status" value="1"/>
</dbReference>
<dbReference type="AlphaFoldDB" id="X1N2Q9"/>
<dbReference type="EMBL" id="BARV01031458">
    <property type="protein sequence ID" value="GAI37868.1"/>
    <property type="molecule type" value="Genomic_DNA"/>
</dbReference>
<dbReference type="Pfam" id="PF00156">
    <property type="entry name" value="Pribosyltran"/>
    <property type="match status" value="1"/>
</dbReference>
<evidence type="ECO:0000259" key="1">
    <source>
        <dbReference type="Pfam" id="PF00156"/>
    </source>
</evidence>
<gene>
    <name evidence="2" type="ORF">S06H3_49771</name>
</gene>
<dbReference type="Gene3D" id="3.30.1310.20">
    <property type="entry name" value="PRTase-like"/>
    <property type="match status" value="1"/>
</dbReference>
<dbReference type="Gene3D" id="3.40.50.2020">
    <property type="match status" value="1"/>
</dbReference>
<reference evidence="2" key="1">
    <citation type="journal article" date="2014" name="Front. Microbiol.">
        <title>High frequency of phylogenetically diverse reductive dehalogenase-homologous genes in deep subseafloor sedimentary metagenomes.</title>
        <authorList>
            <person name="Kawai M."/>
            <person name="Futagami T."/>
            <person name="Toyoda A."/>
            <person name="Takaki Y."/>
            <person name="Nishi S."/>
            <person name="Hori S."/>
            <person name="Arai W."/>
            <person name="Tsubouchi T."/>
            <person name="Morono Y."/>
            <person name="Uchiyama I."/>
            <person name="Ito T."/>
            <person name="Fujiyama A."/>
            <person name="Inagaki F."/>
            <person name="Takami H."/>
        </authorList>
    </citation>
    <scope>NUCLEOTIDE SEQUENCE</scope>
    <source>
        <strain evidence="2">Expedition CK06-06</strain>
    </source>
</reference>
<evidence type="ECO:0000313" key="2">
    <source>
        <dbReference type="EMBL" id="GAI37868.1"/>
    </source>
</evidence>
<accession>X1N2Q9</accession>
<proteinExistence type="predicted"/>
<dbReference type="InterPro" id="IPR029057">
    <property type="entry name" value="PRTase-like"/>
</dbReference>
<dbReference type="CDD" id="cd06223">
    <property type="entry name" value="PRTases_typeI"/>
    <property type="match status" value="1"/>
</dbReference>
<protein>
    <recommendedName>
        <fullName evidence="1">Phosphoribosyltransferase domain-containing protein</fullName>
    </recommendedName>
</protein>
<comment type="caution">
    <text evidence="2">The sequence shown here is derived from an EMBL/GenBank/DDBJ whole genome shotgun (WGS) entry which is preliminary data.</text>
</comment>
<feature type="domain" description="Phosphoribosyltransferase" evidence="1">
    <location>
        <begin position="13"/>
        <end position="186"/>
    </location>
</feature>
<name>X1N2Q9_9ZZZZ</name>